<evidence type="ECO:0000313" key="3">
    <source>
        <dbReference type="EMBL" id="SAK90424.1"/>
    </source>
</evidence>
<dbReference type="SUPFAM" id="SSF51556">
    <property type="entry name" value="Metallo-dependent hydrolases"/>
    <property type="match status" value="1"/>
</dbReference>
<name>A0A158D6X1_9BURK</name>
<dbReference type="InterPro" id="IPR006680">
    <property type="entry name" value="Amidohydro-rel"/>
</dbReference>
<feature type="domain" description="Amidohydrolase-related" evidence="2">
    <location>
        <begin position="47"/>
        <end position="355"/>
    </location>
</feature>
<keyword evidence="4" id="KW-1185">Reference proteome</keyword>
<dbReference type="Pfam" id="PF04909">
    <property type="entry name" value="Amidohydro_2"/>
    <property type="match status" value="1"/>
</dbReference>
<sequence>MTTQNETDTIPATVVDFRGNNHRDLEALDSWTKRRVEEALEPELPIIDPHHHIWNDERGRYLADELLADIGTGHRIEATVYMQFKANYRETGPESMRSVGEVEFASAFADACATERPEGPKLCAGIVGHADLLLGSDVQAVLDTMLEAGRGRLRGIRHGATFDSGQAGFGRAFARPHVLLDSNFREGFARLAPLNLSFDAWIFYPQLPDLISLLREFPDTNVVLDHAGGILGIPPHVNRREVFSTWRTYIQQLSQFPNLTVKIGGLGMLYCGWNYHLYSEPPTSEALAASWRPYIETCIEFFGSERCMFESNFPVDKQTCGYGVLWNAFKRVTRHYSESEKRSLYRDNAARIYRLQ</sequence>
<dbReference type="PANTHER" id="PTHR43569">
    <property type="entry name" value="AMIDOHYDROLASE"/>
    <property type="match status" value="1"/>
</dbReference>
<gene>
    <name evidence="3" type="ORF">AWB75_06310</name>
</gene>
<dbReference type="GO" id="GO:0016787">
    <property type="term" value="F:hydrolase activity"/>
    <property type="evidence" value="ECO:0007669"/>
    <property type="project" value="UniProtKB-KW"/>
</dbReference>
<dbReference type="Proteomes" id="UP000054870">
    <property type="component" value="Unassembled WGS sequence"/>
</dbReference>
<reference evidence="3" key="1">
    <citation type="submission" date="2016-01" db="EMBL/GenBank/DDBJ databases">
        <authorList>
            <person name="Peeters C."/>
        </authorList>
    </citation>
    <scope>NUCLEOTIDE SEQUENCE [LARGE SCALE GENOMIC DNA]</scope>
    <source>
        <strain evidence="3">LMG 29318</strain>
    </source>
</reference>
<dbReference type="EMBL" id="FCOF02000053">
    <property type="protein sequence ID" value="SAK90424.1"/>
    <property type="molecule type" value="Genomic_DNA"/>
</dbReference>
<evidence type="ECO:0000313" key="4">
    <source>
        <dbReference type="Proteomes" id="UP000054870"/>
    </source>
</evidence>
<comment type="similarity">
    <text evidence="1">Belongs to the metallo-dependent hydrolases superfamily.</text>
</comment>
<dbReference type="InterPro" id="IPR052350">
    <property type="entry name" value="Metallo-dep_Lactonases"/>
</dbReference>
<accession>A0A158D6X1</accession>
<proteinExistence type="inferred from homology"/>
<comment type="caution">
    <text evidence="3">The sequence shown here is derived from an EMBL/GenBank/DDBJ whole genome shotgun (WGS) entry which is preliminary data.</text>
</comment>
<dbReference type="RefSeq" id="WP_235012326.1">
    <property type="nucleotide sequence ID" value="NZ_FCOF02000053.1"/>
</dbReference>
<dbReference type="PANTHER" id="PTHR43569:SF1">
    <property type="entry name" value="BLL3371 PROTEIN"/>
    <property type="match status" value="1"/>
</dbReference>
<dbReference type="InterPro" id="IPR032466">
    <property type="entry name" value="Metal_Hydrolase"/>
</dbReference>
<evidence type="ECO:0000256" key="1">
    <source>
        <dbReference type="ARBA" id="ARBA00038310"/>
    </source>
</evidence>
<organism evidence="3 4">
    <name type="scientific">Caballeronia catudaia</name>
    <dbReference type="NCBI Taxonomy" id="1777136"/>
    <lineage>
        <taxon>Bacteria</taxon>
        <taxon>Pseudomonadati</taxon>
        <taxon>Pseudomonadota</taxon>
        <taxon>Betaproteobacteria</taxon>
        <taxon>Burkholderiales</taxon>
        <taxon>Burkholderiaceae</taxon>
        <taxon>Caballeronia</taxon>
    </lineage>
</organism>
<protein>
    <submittedName>
        <fullName evidence="3">Amidohydrolase 2</fullName>
    </submittedName>
</protein>
<dbReference type="AlphaFoldDB" id="A0A158D6X1"/>
<dbReference type="Gene3D" id="3.20.20.140">
    <property type="entry name" value="Metal-dependent hydrolases"/>
    <property type="match status" value="1"/>
</dbReference>
<evidence type="ECO:0000259" key="2">
    <source>
        <dbReference type="Pfam" id="PF04909"/>
    </source>
</evidence>